<dbReference type="InterPro" id="IPR050810">
    <property type="entry name" value="Bact_Secretion_Sys_Channel"/>
</dbReference>
<dbReference type="InterPro" id="IPR001775">
    <property type="entry name" value="GspD/PilQ"/>
</dbReference>
<dbReference type="Pfam" id="PF00263">
    <property type="entry name" value="Secretin"/>
    <property type="match status" value="1"/>
</dbReference>
<proteinExistence type="inferred from homology"/>
<dbReference type="PRINTS" id="PR00811">
    <property type="entry name" value="BCTERIALGSPD"/>
</dbReference>
<organism evidence="5 6">
    <name type="scientific">Costertonia aggregata</name>
    <dbReference type="NCBI Taxonomy" id="343403"/>
    <lineage>
        <taxon>Bacteria</taxon>
        <taxon>Pseudomonadati</taxon>
        <taxon>Bacteroidota</taxon>
        <taxon>Flavobacteriia</taxon>
        <taxon>Flavobacteriales</taxon>
        <taxon>Flavobacteriaceae</taxon>
        <taxon>Costertonia</taxon>
    </lineage>
</organism>
<reference evidence="5 6" key="1">
    <citation type="journal article" date="2006" name="Int. J. Syst. Evol. Microbiol.">
        <title>Costertonia aggregata gen. nov., sp. nov., a mesophilic marine bacterium of the family Flavobacteriaceae, isolated from a mature biofilm.</title>
        <authorList>
            <person name="Kwon K.K."/>
            <person name="Lee Y.K."/>
            <person name="Lee H.K."/>
        </authorList>
    </citation>
    <scope>NUCLEOTIDE SEQUENCE [LARGE SCALE GENOMIC DNA]</scope>
    <source>
        <strain evidence="5 6">KCCM 42265</strain>
    </source>
</reference>
<dbReference type="AlphaFoldDB" id="A0A7H9ATG1"/>
<evidence type="ECO:0000259" key="4">
    <source>
        <dbReference type="Pfam" id="PF00263"/>
    </source>
</evidence>
<gene>
    <name evidence="5" type="ORF">HYG79_15900</name>
</gene>
<comment type="similarity">
    <text evidence="1">Belongs to the bacterial secretin family.</text>
</comment>
<accession>A0A7H9ATG1</accession>
<keyword evidence="2" id="KW-0175">Coiled coil</keyword>
<dbReference type="KEGG" id="cagg:HYG79_15900"/>
<sequence length="744" mass="82216">MRKILLIACFAFSSVLYTQEENRIQNIKNNLELLAVENSGLTENLKLDVNVTNVTLSNFLLAISQVHKVNINVDPSLQGINIVNNFSNVTVADLLVFLCKEYNLDINFSGNILSIKKYNPPPPEIIEKEIKINFDPTANLISMDLEQDGLEKVFRKIMDITGQNLLFGSGMEQLPLNIYLKAVPLETGLAKLAEVNNLVFSKSRDGFYLFDQKDIENSPRQAGRNRIFRDNLKYEVLDSTNRILKVDFVNTPIATIINEISLDLNLDVYTATPLEQAGNVTFKANEIYYDTLLERIFESSTKSEPIDNRFNGNNSQVPNTNGSSNRGNSGFGNTTSSVNAAATFTYKKEDGIYFFGLTDQLSVRRVEVIQMMHRSIELLGDPSQSGVGSRMAGRTIGGNVNYLGNTSGIQGGIQGNQGFSNQGFNNQSINSSRRINTQYSSFDNYDTNVEALVSILPDDIIADLDIKIDFELNSFLVSGPAANINRFKSFIKEIDKPVPVILIEVMLIEVKKSATVETGISWGIADTPTTTQGGVFPQTDLTLGANTVNKIIGGFDGFGSFNIGKVVPNFFATIKAMEENGNLKIRSTPKLSTLNGHRANLSIGETTYYVVTNQNFFGSQIPTTSEVRNYQPIDAQLAVSIKPLVSGNGQVTLDINVIQSDFSGERIEDDAPPGLTSREFSSIIRMQDQDLAVLGGLEEKIKNDSGSGVPFLARVPVIKWLFSKRKREDSKQKLTILIKPTVIY</sequence>
<dbReference type="Gene3D" id="3.55.50.30">
    <property type="match status" value="1"/>
</dbReference>
<evidence type="ECO:0000313" key="5">
    <source>
        <dbReference type="EMBL" id="QLG46771.1"/>
    </source>
</evidence>
<dbReference type="InterPro" id="IPR004846">
    <property type="entry name" value="T2SS/T3SS_dom"/>
</dbReference>
<feature type="region of interest" description="Disordered" evidence="3">
    <location>
        <begin position="304"/>
        <end position="332"/>
    </location>
</feature>
<dbReference type="GO" id="GO:0015627">
    <property type="term" value="C:type II protein secretion system complex"/>
    <property type="evidence" value="ECO:0007669"/>
    <property type="project" value="TreeGrafter"/>
</dbReference>
<dbReference type="GO" id="GO:0009306">
    <property type="term" value="P:protein secretion"/>
    <property type="evidence" value="ECO:0007669"/>
    <property type="project" value="InterPro"/>
</dbReference>
<name>A0A7H9ATG1_9FLAO</name>
<evidence type="ECO:0000256" key="1">
    <source>
        <dbReference type="RuleBase" id="RU004003"/>
    </source>
</evidence>
<dbReference type="PANTHER" id="PTHR30332">
    <property type="entry name" value="PROBABLE GENERAL SECRETION PATHWAY PROTEIN D"/>
    <property type="match status" value="1"/>
</dbReference>
<dbReference type="PANTHER" id="PTHR30332:SF17">
    <property type="entry name" value="TYPE IV PILIATION SYSTEM PROTEIN DR_0774-RELATED"/>
    <property type="match status" value="1"/>
</dbReference>
<dbReference type="Proteomes" id="UP000509302">
    <property type="component" value="Chromosome"/>
</dbReference>
<evidence type="ECO:0000313" key="6">
    <source>
        <dbReference type="Proteomes" id="UP000509302"/>
    </source>
</evidence>
<evidence type="ECO:0000256" key="3">
    <source>
        <dbReference type="SAM" id="MobiDB-lite"/>
    </source>
</evidence>
<feature type="coiled-coil region" evidence="2">
    <location>
        <begin position="17"/>
        <end position="44"/>
    </location>
</feature>
<feature type="domain" description="Type II/III secretion system secretin-like" evidence="4">
    <location>
        <begin position="576"/>
        <end position="743"/>
    </location>
</feature>
<keyword evidence="6" id="KW-1185">Reference proteome</keyword>
<dbReference type="RefSeq" id="WP_179243050.1">
    <property type="nucleotide sequence ID" value="NZ_CP058595.1"/>
</dbReference>
<protein>
    <submittedName>
        <fullName evidence="5">General secretion pathway protein GspD</fullName>
    </submittedName>
</protein>
<dbReference type="EMBL" id="CP058595">
    <property type="protein sequence ID" value="QLG46771.1"/>
    <property type="molecule type" value="Genomic_DNA"/>
</dbReference>
<feature type="compositionally biased region" description="Low complexity" evidence="3">
    <location>
        <begin position="319"/>
        <end position="332"/>
    </location>
</feature>
<evidence type="ECO:0000256" key="2">
    <source>
        <dbReference type="SAM" id="Coils"/>
    </source>
</evidence>